<reference evidence="3 4" key="1">
    <citation type="submission" date="2016-10" db="EMBL/GenBank/DDBJ databases">
        <authorList>
            <person name="de Groot N.N."/>
        </authorList>
    </citation>
    <scope>NUCLEOTIDE SEQUENCE [LARGE SCALE GENOMIC DNA]</scope>
    <source>
        <strain evidence="3 4">IPL20</strain>
    </source>
</reference>
<evidence type="ECO:0000256" key="1">
    <source>
        <dbReference type="SAM" id="MobiDB-lite"/>
    </source>
</evidence>
<dbReference type="STRING" id="429728.SAMN05216456_1294"/>
<evidence type="ECO:0000313" key="4">
    <source>
        <dbReference type="Proteomes" id="UP000199074"/>
    </source>
</evidence>
<dbReference type="Proteomes" id="UP000199074">
    <property type="component" value="Unassembled WGS sequence"/>
</dbReference>
<evidence type="ECO:0000313" key="3">
    <source>
        <dbReference type="EMBL" id="SFV31294.1"/>
    </source>
</evidence>
<feature type="chain" id="PRO_5011533712" evidence="2">
    <location>
        <begin position="19"/>
        <end position="98"/>
    </location>
</feature>
<keyword evidence="4" id="KW-1185">Reference proteome</keyword>
<sequence>MKKMIVGALAAMAMLGGAALGQVNAKAGHVVVTGASAGQATDTQRQAPAPKQNERAAVREADAAYRHRRFLARTKHKNRAGGERAHRKWRKARSAGRR</sequence>
<gene>
    <name evidence="3" type="ORF">SAMN05216456_1294</name>
</gene>
<feature type="signal peptide" evidence="2">
    <location>
        <begin position="1"/>
        <end position="18"/>
    </location>
</feature>
<dbReference type="RefSeq" id="WP_139232506.1">
    <property type="nucleotide sequence ID" value="NZ_FPCK01000001.1"/>
</dbReference>
<keyword evidence="2" id="KW-0732">Signal</keyword>
<accession>A0A1I7N9B6</accession>
<feature type="region of interest" description="Disordered" evidence="1">
    <location>
        <begin position="37"/>
        <end position="56"/>
    </location>
</feature>
<feature type="compositionally biased region" description="Polar residues" evidence="1">
    <location>
        <begin position="37"/>
        <end position="46"/>
    </location>
</feature>
<dbReference type="AlphaFoldDB" id="A0A1I7N9B6"/>
<dbReference type="EMBL" id="FPCK01000001">
    <property type="protein sequence ID" value="SFV31294.1"/>
    <property type="molecule type" value="Genomic_DNA"/>
</dbReference>
<proteinExistence type="predicted"/>
<feature type="region of interest" description="Disordered" evidence="1">
    <location>
        <begin position="73"/>
        <end position="98"/>
    </location>
</feature>
<organism evidence="3 4">
    <name type="scientific">Devosia crocina</name>
    <dbReference type="NCBI Taxonomy" id="429728"/>
    <lineage>
        <taxon>Bacteria</taxon>
        <taxon>Pseudomonadati</taxon>
        <taxon>Pseudomonadota</taxon>
        <taxon>Alphaproteobacteria</taxon>
        <taxon>Hyphomicrobiales</taxon>
        <taxon>Devosiaceae</taxon>
        <taxon>Devosia</taxon>
    </lineage>
</organism>
<name>A0A1I7N9B6_9HYPH</name>
<evidence type="ECO:0000256" key="2">
    <source>
        <dbReference type="SAM" id="SignalP"/>
    </source>
</evidence>
<protein>
    <submittedName>
        <fullName evidence="3">Uncharacterized protein</fullName>
    </submittedName>
</protein>